<reference evidence="1" key="1">
    <citation type="submission" date="2014-11" db="EMBL/GenBank/DDBJ databases">
        <authorList>
            <person name="Amaro Gonzalez C."/>
        </authorList>
    </citation>
    <scope>NUCLEOTIDE SEQUENCE</scope>
</reference>
<evidence type="ECO:0000313" key="1">
    <source>
        <dbReference type="EMBL" id="JAH18760.1"/>
    </source>
</evidence>
<reference evidence="1" key="2">
    <citation type="journal article" date="2015" name="Fish Shellfish Immunol.">
        <title>Early steps in the European eel (Anguilla anguilla)-Vibrio vulnificus interaction in the gills: Role of the RtxA13 toxin.</title>
        <authorList>
            <person name="Callol A."/>
            <person name="Pajuelo D."/>
            <person name="Ebbesson L."/>
            <person name="Teles M."/>
            <person name="MacKenzie S."/>
            <person name="Amaro C."/>
        </authorList>
    </citation>
    <scope>NUCLEOTIDE SEQUENCE</scope>
</reference>
<dbReference type="AlphaFoldDB" id="A0A0E9QR90"/>
<name>A0A0E9QR90_ANGAN</name>
<accession>A0A0E9QR90</accession>
<proteinExistence type="predicted"/>
<organism evidence="1">
    <name type="scientific">Anguilla anguilla</name>
    <name type="common">European freshwater eel</name>
    <name type="synonym">Muraena anguilla</name>
    <dbReference type="NCBI Taxonomy" id="7936"/>
    <lineage>
        <taxon>Eukaryota</taxon>
        <taxon>Metazoa</taxon>
        <taxon>Chordata</taxon>
        <taxon>Craniata</taxon>
        <taxon>Vertebrata</taxon>
        <taxon>Euteleostomi</taxon>
        <taxon>Actinopterygii</taxon>
        <taxon>Neopterygii</taxon>
        <taxon>Teleostei</taxon>
        <taxon>Anguilliformes</taxon>
        <taxon>Anguillidae</taxon>
        <taxon>Anguilla</taxon>
    </lineage>
</organism>
<protein>
    <submittedName>
        <fullName evidence="1">Uncharacterized protein</fullName>
    </submittedName>
</protein>
<dbReference type="EMBL" id="GBXM01089817">
    <property type="protein sequence ID" value="JAH18760.1"/>
    <property type="molecule type" value="Transcribed_RNA"/>
</dbReference>
<sequence>MDADIYFIFQIHSSNNKARIFFYSKITE</sequence>